<reference evidence="3" key="2">
    <citation type="submission" date="2023-06" db="EMBL/GenBank/DDBJ databases">
        <authorList>
            <person name="Kobayashi Y."/>
            <person name="Kayamori A."/>
            <person name="Aoki K."/>
            <person name="Shiwa Y."/>
            <person name="Fujita N."/>
            <person name="Sugita T."/>
            <person name="Iwasaki W."/>
            <person name="Tanaka N."/>
            <person name="Takashima M."/>
        </authorList>
    </citation>
    <scope>NUCLEOTIDE SEQUENCE</scope>
    <source>
        <strain evidence="3">HIS016</strain>
    </source>
</reference>
<reference evidence="3" key="1">
    <citation type="journal article" date="2023" name="BMC Genomics">
        <title>Chromosome-level genome assemblies of Cutaneotrichosporon spp. (Trichosporonales, Basidiomycota) reveal imbalanced evolution between nucleotide sequences and chromosome synteny.</title>
        <authorList>
            <person name="Kobayashi Y."/>
            <person name="Kayamori A."/>
            <person name="Aoki K."/>
            <person name="Shiwa Y."/>
            <person name="Matsutani M."/>
            <person name="Fujita N."/>
            <person name="Sugita T."/>
            <person name="Iwasaki W."/>
            <person name="Tanaka N."/>
            <person name="Takashima M."/>
        </authorList>
    </citation>
    <scope>NUCLEOTIDE SEQUENCE</scope>
    <source>
        <strain evidence="3">HIS016</strain>
    </source>
</reference>
<protein>
    <recommendedName>
        <fullName evidence="5">Glycoside hydrolase</fullName>
    </recommendedName>
</protein>
<evidence type="ECO:0000256" key="1">
    <source>
        <dbReference type="SAM" id="MobiDB-lite"/>
    </source>
</evidence>
<dbReference type="InterPro" id="IPR005197">
    <property type="entry name" value="Glyco_hydro_71"/>
</dbReference>
<dbReference type="GO" id="GO:0051118">
    <property type="term" value="F:glucan endo-1,3-alpha-glucosidase activity"/>
    <property type="evidence" value="ECO:0007669"/>
    <property type="project" value="InterPro"/>
</dbReference>
<keyword evidence="2" id="KW-0732">Signal</keyword>
<feature type="signal peptide" evidence="2">
    <location>
        <begin position="1"/>
        <end position="19"/>
    </location>
</feature>
<dbReference type="Pfam" id="PF03659">
    <property type="entry name" value="Glyco_hydro_71"/>
    <property type="match status" value="1"/>
</dbReference>
<organism evidence="3 4">
    <name type="scientific">Cutaneotrichosporon spelunceum</name>
    <dbReference type="NCBI Taxonomy" id="1672016"/>
    <lineage>
        <taxon>Eukaryota</taxon>
        <taxon>Fungi</taxon>
        <taxon>Dikarya</taxon>
        <taxon>Basidiomycota</taxon>
        <taxon>Agaricomycotina</taxon>
        <taxon>Tremellomycetes</taxon>
        <taxon>Trichosporonales</taxon>
        <taxon>Trichosporonaceae</taxon>
        <taxon>Cutaneotrichosporon</taxon>
    </lineage>
</organism>
<feature type="region of interest" description="Disordered" evidence="1">
    <location>
        <begin position="65"/>
        <end position="131"/>
    </location>
</feature>
<feature type="compositionally biased region" description="Polar residues" evidence="1">
    <location>
        <begin position="39"/>
        <end position="52"/>
    </location>
</feature>
<evidence type="ECO:0008006" key="5">
    <source>
        <dbReference type="Google" id="ProtNLM"/>
    </source>
</evidence>
<proteinExistence type="predicted"/>
<evidence type="ECO:0000256" key="2">
    <source>
        <dbReference type="SAM" id="SignalP"/>
    </source>
</evidence>
<feature type="compositionally biased region" description="Low complexity" evidence="1">
    <location>
        <begin position="65"/>
        <end position="82"/>
    </location>
</feature>
<dbReference type="Proteomes" id="UP001222932">
    <property type="component" value="Unassembled WGS sequence"/>
</dbReference>
<dbReference type="CDD" id="cd11577">
    <property type="entry name" value="GH71"/>
    <property type="match status" value="1"/>
</dbReference>
<keyword evidence="4" id="KW-1185">Reference proteome</keyword>
<feature type="chain" id="PRO_5041979867" description="Glycoside hydrolase" evidence="2">
    <location>
        <begin position="20"/>
        <end position="572"/>
    </location>
</feature>
<name>A0AAD3Y8U4_9TREE</name>
<dbReference type="AlphaFoldDB" id="A0AAD3Y8U4"/>
<feature type="compositionally biased region" description="Polar residues" evidence="1">
    <location>
        <begin position="104"/>
        <end position="115"/>
    </location>
</feature>
<dbReference type="EMBL" id="BTCM01000001">
    <property type="protein sequence ID" value="GMK53453.1"/>
    <property type="molecule type" value="Genomic_DNA"/>
</dbReference>
<dbReference type="Gene3D" id="3.20.20.80">
    <property type="entry name" value="Glycosidases"/>
    <property type="match status" value="1"/>
</dbReference>
<comment type="caution">
    <text evidence="3">The sequence shown here is derived from an EMBL/GenBank/DDBJ whole genome shotgun (WGS) entry which is preliminary data.</text>
</comment>
<evidence type="ECO:0000313" key="4">
    <source>
        <dbReference type="Proteomes" id="UP001222932"/>
    </source>
</evidence>
<evidence type="ECO:0000313" key="3">
    <source>
        <dbReference type="EMBL" id="GMK53453.1"/>
    </source>
</evidence>
<sequence>MTNLFSLLTALLAASSAVASPGVGYRANGKRRCAAKSASVTASGSPLPTASATWVPAAPSGSSASIASSAGASASPSSAGPGNAYVASDKPPAFGGPRVGLGTGTDNTSPSGSTNGTVPSPSGNSVPSGNGTITNVATPGRPVFAHYMVGLTSKFDQAAWEKEMRIAKSKGIDGFALNIGKDPYNDPQLNKAYAAAEAVGFKVFLSFDFNWWGVNDVNQVVAQLKSYIGKPAQYMVNGQPLLSSFAGHDFNWKAASAAAGTELYAVPNWLQDGGENIQGAPGLGSGSPAAEVARQGGEEMAQRGAKGLFSWHVWPGQTSNTAIDEPLGTAADDKYRTFVGNGTYMAGVSPWFFTHFGKEVSYSKNWLFKSETLWVDRWRDLLAMGDKVNMLEIVSWNDYGESHYVGPLDTPWTSDGSDLWVKDMPHDAMLDLAAPFITAFKVGASEPSVEKEGIVYWYRPHLKAVNCDSTDNVGTKPLGWEFVKDSVFVAAMTKSGGTLKVTSGGNAPVSFQAKGGVEVFEVPMGVGAQSFELSTVGGSTSGKSNLTISDQCWESRLGKIYNYNFYSGVLNI</sequence>
<feature type="compositionally biased region" description="Low complexity" evidence="1">
    <location>
        <begin position="116"/>
        <end position="131"/>
    </location>
</feature>
<gene>
    <name evidence="3" type="ORF">CspeluHIS016_0100390</name>
</gene>
<accession>A0AAD3Y8U4</accession>
<feature type="region of interest" description="Disordered" evidence="1">
    <location>
        <begin position="39"/>
        <end position="58"/>
    </location>
</feature>